<comment type="function">
    <text evidence="10">Involved in 1,2-propanediol (1,2-PD) degradation by catalyzing the conversion of propanoyl-CoA to propanoyl-phosphate.</text>
</comment>
<protein>
    <recommendedName>
        <fullName evidence="4 10">Phosphate propanoyltransferase</fullName>
        <ecNumber evidence="3 10">2.3.1.222</ecNumber>
    </recommendedName>
</protein>
<reference evidence="11 12" key="1">
    <citation type="submission" date="2019-12" db="EMBL/GenBank/DDBJ databases">
        <title>Sequence classification of anaerobic respiratory reductive dehalogenases: First we see many, then we see few.</title>
        <authorList>
            <person name="Molenda O."/>
            <person name="Puentes Jacome L.A."/>
            <person name="Cao X."/>
            <person name="Nesbo C.L."/>
            <person name="Tang S."/>
            <person name="Morson N."/>
            <person name="Patron J."/>
            <person name="Lomheim L."/>
            <person name="Wishart D.S."/>
            <person name="Edwards E.A."/>
        </authorList>
    </citation>
    <scope>NUCLEOTIDE SEQUENCE [LARGE SCALE GENOMIC DNA]</scope>
    <source>
        <strain evidence="11 12">12DCA</strain>
    </source>
</reference>
<sequence>MRTFSVPVGISNRHLHLSEEHINQLFGENSTLTKKKDLSQPGQFAAEETVTLIGPKGKLEGVRVLGPARDETQIELAVTDAIKLGLNISARDSGNTEGTPGINISAGDKKVSLERGVIAAMRHIHASEDDALQYGIKDKDMVKVLFEGPRGGILHNVLVRVKSTYALDLHIDTDEANALGLKNGDTGTVIIED</sequence>
<evidence type="ECO:0000256" key="10">
    <source>
        <dbReference type="PIRNR" id="PIRNR010130"/>
    </source>
</evidence>
<comment type="cofactor">
    <cofactor evidence="1">
        <name>Zn(2+)</name>
        <dbReference type="ChEBI" id="CHEBI:29105"/>
    </cofactor>
</comment>
<evidence type="ECO:0000256" key="1">
    <source>
        <dbReference type="ARBA" id="ARBA00001947"/>
    </source>
</evidence>
<keyword evidence="5 10" id="KW-0808">Transferase</keyword>
<dbReference type="PANTHER" id="PTHR39453:SF1">
    <property type="entry name" value="PHOSPHATE PROPANOYLTRANSFERASE"/>
    <property type="match status" value="1"/>
</dbReference>
<evidence type="ECO:0000256" key="4">
    <source>
        <dbReference type="ARBA" id="ARBA00020837"/>
    </source>
</evidence>
<evidence type="ECO:0000256" key="3">
    <source>
        <dbReference type="ARBA" id="ARBA00012206"/>
    </source>
</evidence>
<dbReference type="PANTHER" id="PTHR39453">
    <property type="entry name" value="PHOSPHATE PROPANOYLTRANSFERASE"/>
    <property type="match status" value="1"/>
</dbReference>
<evidence type="ECO:0000256" key="9">
    <source>
        <dbReference type="ARBA" id="ARBA00047589"/>
    </source>
</evidence>
<dbReference type="GO" id="GO:0051144">
    <property type="term" value="P:1,2-propanediol catabolic process"/>
    <property type="evidence" value="ECO:0007669"/>
    <property type="project" value="UniProtKB-UniPathway"/>
</dbReference>
<evidence type="ECO:0000313" key="12">
    <source>
        <dbReference type="Proteomes" id="UP000430508"/>
    </source>
</evidence>
<dbReference type="AlphaFoldDB" id="A0A857DK33"/>
<evidence type="ECO:0000313" key="11">
    <source>
        <dbReference type="EMBL" id="QHA01173.1"/>
    </source>
</evidence>
<dbReference type="PIRSF" id="PIRSF010130">
    <property type="entry name" value="PduL"/>
    <property type="match status" value="1"/>
</dbReference>
<evidence type="ECO:0000256" key="5">
    <source>
        <dbReference type="ARBA" id="ARBA00022679"/>
    </source>
</evidence>
<keyword evidence="6" id="KW-0479">Metal-binding</keyword>
<evidence type="ECO:0000256" key="8">
    <source>
        <dbReference type="ARBA" id="ARBA00023315"/>
    </source>
</evidence>
<keyword evidence="8 10" id="KW-0012">Acyltransferase</keyword>
<dbReference type="InterPro" id="IPR008300">
    <property type="entry name" value="PTAC"/>
</dbReference>
<dbReference type="Pfam" id="PF06130">
    <property type="entry name" value="PTAC"/>
    <property type="match status" value="1"/>
</dbReference>
<dbReference type="Proteomes" id="UP000430508">
    <property type="component" value="Chromosome"/>
</dbReference>
<organism evidence="11 12">
    <name type="scientific">Dehalobacter restrictus</name>
    <dbReference type="NCBI Taxonomy" id="55583"/>
    <lineage>
        <taxon>Bacteria</taxon>
        <taxon>Bacillati</taxon>
        <taxon>Bacillota</taxon>
        <taxon>Clostridia</taxon>
        <taxon>Eubacteriales</taxon>
        <taxon>Desulfitobacteriaceae</taxon>
        <taxon>Dehalobacter</taxon>
    </lineage>
</organism>
<proteinExistence type="inferred from homology"/>
<gene>
    <name evidence="11" type="primary">pduL</name>
    <name evidence="11" type="ORF">GQ588_11265</name>
</gene>
<dbReference type="NCBIfam" id="NF011652">
    <property type="entry name" value="PRK15070.1"/>
    <property type="match status" value="1"/>
</dbReference>
<evidence type="ECO:0000256" key="6">
    <source>
        <dbReference type="ARBA" id="ARBA00022723"/>
    </source>
</evidence>
<evidence type="ECO:0000256" key="2">
    <source>
        <dbReference type="ARBA" id="ARBA00007342"/>
    </source>
</evidence>
<name>A0A857DK33_9FIRM</name>
<dbReference type="GO" id="GO:0046872">
    <property type="term" value="F:metal ion binding"/>
    <property type="evidence" value="ECO:0007669"/>
    <property type="project" value="UniProtKB-KW"/>
</dbReference>
<dbReference type="EMBL" id="CP046996">
    <property type="protein sequence ID" value="QHA01173.1"/>
    <property type="molecule type" value="Genomic_DNA"/>
</dbReference>
<dbReference type="EC" id="2.3.1.222" evidence="3 10"/>
<dbReference type="GO" id="GO:0016747">
    <property type="term" value="F:acyltransferase activity, transferring groups other than amino-acyl groups"/>
    <property type="evidence" value="ECO:0007669"/>
    <property type="project" value="InterPro"/>
</dbReference>
<dbReference type="UniPathway" id="UPA00621"/>
<comment type="catalytic activity">
    <reaction evidence="9 10">
        <text>propanoyl-CoA + phosphate = propanoyl phosphate + CoA</text>
        <dbReference type="Rhea" id="RHEA:28046"/>
        <dbReference type="ChEBI" id="CHEBI:43474"/>
        <dbReference type="ChEBI" id="CHEBI:57287"/>
        <dbReference type="ChEBI" id="CHEBI:57392"/>
        <dbReference type="ChEBI" id="CHEBI:58933"/>
        <dbReference type="EC" id="2.3.1.222"/>
    </reaction>
</comment>
<evidence type="ECO:0000256" key="7">
    <source>
        <dbReference type="ARBA" id="ARBA00022833"/>
    </source>
</evidence>
<keyword evidence="7" id="KW-0862">Zinc</keyword>
<dbReference type="RefSeq" id="WP_019226897.1">
    <property type="nucleotide sequence ID" value="NZ_CP046996.1"/>
</dbReference>
<comment type="pathway">
    <text evidence="10">Polyol metabolism; 1,2-propanediol degradation.</text>
</comment>
<accession>A0A857DK33</accession>
<comment type="similarity">
    <text evidence="2 10">Belongs to the PduL family.</text>
</comment>